<keyword evidence="3" id="KW-1185">Reference proteome</keyword>
<dbReference type="GO" id="GO:0000226">
    <property type="term" value="P:microtubule cytoskeleton organization"/>
    <property type="evidence" value="ECO:0007669"/>
    <property type="project" value="TreeGrafter"/>
</dbReference>
<feature type="compositionally biased region" description="Polar residues" evidence="1">
    <location>
        <begin position="102"/>
        <end position="112"/>
    </location>
</feature>
<evidence type="ECO:0000313" key="3">
    <source>
        <dbReference type="Proteomes" id="UP001295444"/>
    </source>
</evidence>
<dbReference type="GO" id="GO:0036064">
    <property type="term" value="C:ciliary basal body"/>
    <property type="evidence" value="ECO:0007669"/>
    <property type="project" value="TreeGrafter"/>
</dbReference>
<name>A0AAD1TNP2_PELCU</name>
<dbReference type="InterPro" id="IPR029357">
    <property type="entry name" value="SPATA7"/>
</dbReference>
<dbReference type="GO" id="GO:0120200">
    <property type="term" value="C:rod photoreceptor outer segment"/>
    <property type="evidence" value="ECO:0007669"/>
    <property type="project" value="TreeGrafter"/>
</dbReference>
<evidence type="ECO:0000256" key="1">
    <source>
        <dbReference type="SAM" id="MobiDB-lite"/>
    </source>
</evidence>
<dbReference type="Pfam" id="PF15244">
    <property type="entry name" value="HSD3"/>
    <property type="match status" value="1"/>
</dbReference>
<dbReference type="GO" id="GO:0120206">
    <property type="term" value="C:photoreceptor distal connecting cilium"/>
    <property type="evidence" value="ECO:0007669"/>
    <property type="project" value="TreeGrafter"/>
</dbReference>
<feature type="region of interest" description="Disordered" evidence="1">
    <location>
        <begin position="458"/>
        <end position="487"/>
    </location>
</feature>
<organism evidence="2 3">
    <name type="scientific">Pelobates cultripes</name>
    <name type="common">Western spadefoot toad</name>
    <dbReference type="NCBI Taxonomy" id="61616"/>
    <lineage>
        <taxon>Eukaryota</taxon>
        <taxon>Metazoa</taxon>
        <taxon>Chordata</taxon>
        <taxon>Craniata</taxon>
        <taxon>Vertebrata</taxon>
        <taxon>Euteleostomi</taxon>
        <taxon>Amphibia</taxon>
        <taxon>Batrachia</taxon>
        <taxon>Anura</taxon>
        <taxon>Pelobatoidea</taxon>
        <taxon>Pelobatidae</taxon>
        <taxon>Pelobates</taxon>
    </lineage>
</organism>
<evidence type="ECO:0008006" key="4">
    <source>
        <dbReference type="Google" id="ProtNLM"/>
    </source>
</evidence>
<dbReference type="PANTHER" id="PTHR14917:SF2">
    <property type="entry name" value="SPERMATOGENESIS-ASSOCIATED PROTEIN 7"/>
    <property type="match status" value="1"/>
</dbReference>
<dbReference type="GO" id="GO:0045494">
    <property type="term" value="P:photoreceptor cell maintenance"/>
    <property type="evidence" value="ECO:0007669"/>
    <property type="project" value="TreeGrafter"/>
</dbReference>
<feature type="compositionally biased region" description="Polar residues" evidence="1">
    <location>
        <begin position="321"/>
        <end position="341"/>
    </location>
</feature>
<reference evidence="2" key="1">
    <citation type="submission" date="2022-03" db="EMBL/GenBank/DDBJ databases">
        <authorList>
            <person name="Alioto T."/>
            <person name="Alioto T."/>
            <person name="Gomez Garrido J."/>
        </authorList>
    </citation>
    <scope>NUCLEOTIDE SEQUENCE</scope>
</reference>
<dbReference type="AlphaFoldDB" id="A0AAD1TNP2"/>
<feature type="compositionally biased region" description="Basic and acidic residues" evidence="1">
    <location>
        <begin position="130"/>
        <end position="141"/>
    </location>
</feature>
<sequence length="556" mass="62877">MGMSGGMEQPTGRAVSRAQSVPRYGISSPLKGHLSTKSNAFCIGPNSRLSDQYQIRDQMLVHYNKILKAKAAIDCSPPKSISRSIKYRDQQRREKIKKQLSQFEVGSLQRQQSRIDWRPRSTESTGSLTQRKDLYPERARNATDSPHSDPGLGCPARSVFSSPILYGYLDSPYDLSRSTLKGYPDYRMASRSHCDASNSSSSGRDSKCFSKFQDNLKATYSGDLLDKHAEQFKNASRPFTPRTLKTEAKSVLSQYRYYTPPRRKIKSSVKEADTQTNMNRMASEKPASPLSGDMEGEYEDPLLEDGLGASSQFSEDDTEWDQQVNHPHSPSRLSSEMNSPSPVMRKIRSQEEELAYLKFVTNVTTEILALGLFSDRVLDRVFERHIEENRHRLDEGKMRHLLETLKEDLDDKQAHRRTKTNDMLATSSSDYSGKKLHSSESLSIPQNFLLEPRNVTYRDEEDSDDLLHDEPEKCDDSAEEDPSRGVLDSINSALGSLNYEDHLEKTDTSLDLHDLEEQFSKVVKVSMAEDPSVPEEVDGNADHEDVVIDQLIANEL</sequence>
<feature type="compositionally biased region" description="Polar residues" evidence="1">
    <location>
        <begin position="421"/>
        <end position="431"/>
    </location>
</feature>
<proteinExistence type="predicted"/>
<feature type="region of interest" description="Disordered" evidence="1">
    <location>
        <begin position="102"/>
        <end position="153"/>
    </location>
</feature>
<feature type="region of interest" description="Disordered" evidence="1">
    <location>
        <begin position="412"/>
        <end position="438"/>
    </location>
</feature>
<feature type="compositionally biased region" description="Basic and acidic residues" evidence="1">
    <location>
        <begin position="465"/>
        <end position="476"/>
    </location>
</feature>
<dbReference type="PANTHER" id="PTHR14917">
    <property type="entry name" value="SPERMATOGENESIS-ASSOCIATED PROTEIN 7"/>
    <property type="match status" value="1"/>
</dbReference>
<dbReference type="EMBL" id="OW240924">
    <property type="protein sequence ID" value="CAH2327983.1"/>
    <property type="molecule type" value="Genomic_DNA"/>
</dbReference>
<accession>A0AAD1TNP2</accession>
<feature type="compositionally biased region" description="Acidic residues" evidence="1">
    <location>
        <begin position="294"/>
        <end position="303"/>
    </location>
</feature>
<dbReference type="Proteomes" id="UP001295444">
    <property type="component" value="Chromosome 13"/>
</dbReference>
<evidence type="ECO:0000313" key="2">
    <source>
        <dbReference type="EMBL" id="CAH2327983.1"/>
    </source>
</evidence>
<feature type="region of interest" description="Disordered" evidence="1">
    <location>
        <begin position="262"/>
        <end position="341"/>
    </location>
</feature>
<feature type="region of interest" description="Disordered" evidence="1">
    <location>
        <begin position="1"/>
        <end position="20"/>
    </location>
</feature>
<protein>
    <recommendedName>
        <fullName evidence="4">Spermatogenesis associated 7</fullName>
    </recommendedName>
</protein>
<dbReference type="GO" id="GO:0005930">
    <property type="term" value="C:axoneme"/>
    <property type="evidence" value="ECO:0007669"/>
    <property type="project" value="TreeGrafter"/>
</dbReference>
<gene>
    <name evidence="2" type="ORF">PECUL_23A024042</name>
</gene>